<dbReference type="Proteomes" id="UP001486565">
    <property type="component" value="Chromosome"/>
</dbReference>
<keyword evidence="4 7" id="KW-0812">Transmembrane</keyword>
<dbReference type="RefSeq" id="WP_341876977.1">
    <property type="nucleotide sequence ID" value="NZ_CP121687.1"/>
</dbReference>
<evidence type="ECO:0000313" key="8">
    <source>
        <dbReference type="EMBL" id="WZL70013.1"/>
    </source>
</evidence>
<feature type="transmembrane region" description="Helical" evidence="7">
    <location>
        <begin position="7"/>
        <end position="28"/>
    </location>
</feature>
<dbReference type="Pfam" id="PF02417">
    <property type="entry name" value="Chromate_transp"/>
    <property type="match status" value="1"/>
</dbReference>
<dbReference type="InterPro" id="IPR052518">
    <property type="entry name" value="CHR_Transporter"/>
</dbReference>
<evidence type="ECO:0000256" key="6">
    <source>
        <dbReference type="ARBA" id="ARBA00023136"/>
    </source>
</evidence>
<dbReference type="PANTHER" id="PTHR43663:SF1">
    <property type="entry name" value="CHROMATE TRANSPORTER"/>
    <property type="match status" value="1"/>
</dbReference>
<keyword evidence="6 7" id="KW-0472">Membrane</keyword>
<evidence type="ECO:0000256" key="4">
    <source>
        <dbReference type="ARBA" id="ARBA00022692"/>
    </source>
</evidence>
<feature type="transmembrane region" description="Helical" evidence="7">
    <location>
        <begin position="111"/>
        <end position="131"/>
    </location>
</feature>
<keyword evidence="5 7" id="KW-1133">Transmembrane helix</keyword>
<reference evidence="8 9" key="1">
    <citation type="submission" date="2023-03" db="EMBL/GenBank/DDBJ databases">
        <title>Novel Species.</title>
        <authorList>
            <person name="Ma S."/>
        </authorList>
    </citation>
    <scope>NUCLEOTIDE SEQUENCE [LARGE SCALE GENOMIC DNA]</scope>
    <source>
        <strain evidence="8 9">LIND6LT2</strain>
    </source>
</reference>
<keyword evidence="3" id="KW-1003">Cell membrane</keyword>
<feature type="transmembrane region" description="Helical" evidence="7">
    <location>
        <begin position="48"/>
        <end position="67"/>
    </location>
</feature>
<feature type="transmembrane region" description="Helical" evidence="7">
    <location>
        <begin position="74"/>
        <end position="99"/>
    </location>
</feature>
<accession>A0ABZ2Y7R2</accession>
<gene>
    <name evidence="8" type="ORF">QBE51_00340</name>
</gene>
<evidence type="ECO:0000256" key="1">
    <source>
        <dbReference type="ARBA" id="ARBA00004651"/>
    </source>
</evidence>
<evidence type="ECO:0000256" key="5">
    <source>
        <dbReference type="ARBA" id="ARBA00022989"/>
    </source>
</evidence>
<evidence type="ECO:0000313" key="9">
    <source>
        <dbReference type="Proteomes" id="UP001486565"/>
    </source>
</evidence>
<proteinExistence type="inferred from homology"/>
<protein>
    <submittedName>
        <fullName evidence="8">Chromate transporter</fullName>
    </submittedName>
</protein>
<name>A0ABZ2Y7R2_9FIRM</name>
<evidence type="ECO:0000256" key="7">
    <source>
        <dbReference type="SAM" id="Phobius"/>
    </source>
</evidence>
<evidence type="ECO:0000256" key="2">
    <source>
        <dbReference type="ARBA" id="ARBA00005262"/>
    </source>
</evidence>
<comment type="similarity">
    <text evidence="2">Belongs to the chromate ion transporter (CHR) (TC 2.A.51) family.</text>
</comment>
<feature type="transmembrane region" description="Helical" evidence="7">
    <location>
        <begin position="138"/>
        <end position="171"/>
    </location>
</feature>
<sequence length="180" mass="19940">MKELLDLFLTFCKIGGFTFGGGYAMLPIIQKEIVEKKRWATNDEVMDYYAISQCTPGVIAVNTATFIGYKRKGIIGSIFATFGIVFPSLIIITTIAMFFQHFQDYPIVQHALGGIRVAVAALITSTIIKMWKQSIKNWIGIILFSSSFILITFTNISPVIIIIFGGLLGAFINLNKKVDA</sequence>
<dbReference type="PANTHER" id="PTHR43663">
    <property type="entry name" value="CHROMATE TRANSPORT PROTEIN-RELATED"/>
    <property type="match status" value="1"/>
</dbReference>
<organism evidence="8 9">
    <name type="scientific">Defluviitalea saccharophila</name>
    <dbReference type="NCBI Taxonomy" id="879970"/>
    <lineage>
        <taxon>Bacteria</taxon>
        <taxon>Bacillati</taxon>
        <taxon>Bacillota</taxon>
        <taxon>Clostridia</taxon>
        <taxon>Lachnospirales</taxon>
        <taxon>Defluviitaleaceae</taxon>
        <taxon>Defluviitalea</taxon>
    </lineage>
</organism>
<dbReference type="EMBL" id="CP121687">
    <property type="protein sequence ID" value="WZL70013.1"/>
    <property type="molecule type" value="Genomic_DNA"/>
</dbReference>
<keyword evidence="9" id="KW-1185">Reference proteome</keyword>
<dbReference type="InterPro" id="IPR003370">
    <property type="entry name" value="Chromate_transpt"/>
</dbReference>
<comment type="subcellular location">
    <subcellularLocation>
        <location evidence="1">Cell membrane</location>
        <topology evidence="1">Multi-pass membrane protein</topology>
    </subcellularLocation>
</comment>
<evidence type="ECO:0000256" key="3">
    <source>
        <dbReference type="ARBA" id="ARBA00022475"/>
    </source>
</evidence>